<dbReference type="PROSITE" id="PS51257">
    <property type="entry name" value="PROKAR_LIPOPROTEIN"/>
    <property type="match status" value="1"/>
</dbReference>
<dbReference type="GO" id="GO:1904680">
    <property type="term" value="F:peptide transmembrane transporter activity"/>
    <property type="evidence" value="ECO:0007669"/>
    <property type="project" value="TreeGrafter"/>
</dbReference>
<reference evidence="5" key="1">
    <citation type="journal article" date="2021" name="PeerJ">
        <title>Extensive microbial diversity within the chicken gut microbiome revealed by metagenomics and culture.</title>
        <authorList>
            <person name="Gilroy R."/>
            <person name="Ravi A."/>
            <person name="Getino M."/>
            <person name="Pursley I."/>
            <person name="Horton D.L."/>
            <person name="Alikhan N.F."/>
            <person name="Baker D."/>
            <person name="Gharbi K."/>
            <person name="Hall N."/>
            <person name="Watson M."/>
            <person name="Adriaenssens E.M."/>
            <person name="Foster-Nyarko E."/>
            <person name="Jarju S."/>
            <person name="Secka A."/>
            <person name="Antonio M."/>
            <person name="Oren A."/>
            <person name="Chaudhuri R.R."/>
            <person name="La Ragione R."/>
            <person name="Hildebrand F."/>
            <person name="Pallen M.J."/>
        </authorList>
    </citation>
    <scope>NUCLEOTIDE SEQUENCE</scope>
    <source>
        <strain evidence="5">A6-441</strain>
    </source>
</reference>
<dbReference type="PANTHER" id="PTHR30290">
    <property type="entry name" value="PERIPLASMIC BINDING COMPONENT OF ABC TRANSPORTER"/>
    <property type="match status" value="1"/>
</dbReference>
<dbReference type="EMBL" id="JAHLFN010000064">
    <property type="protein sequence ID" value="MBU3842616.1"/>
    <property type="molecule type" value="Genomic_DNA"/>
</dbReference>
<gene>
    <name evidence="5" type="ORF">IAA47_06525</name>
</gene>
<organism evidence="5 6">
    <name type="scientific">Candidatus Fusobacterium pullicola</name>
    <dbReference type="NCBI Taxonomy" id="2838601"/>
    <lineage>
        <taxon>Bacteria</taxon>
        <taxon>Fusobacteriati</taxon>
        <taxon>Fusobacteriota</taxon>
        <taxon>Fusobacteriia</taxon>
        <taxon>Fusobacteriales</taxon>
        <taxon>Fusobacteriaceae</taxon>
        <taxon>Fusobacterium</taxon>
    </lineage>
</organism>
<dbReference type="PIRSF" id="PIRSF002741">
    <property type="entry name" value="MppA"/>
    <property type="match status" value="1"/>
</dbReference>
<evidence type="ECO:0000256" key="1">
    <source>
        <dbReference type="ARBA" id="ARBA00005695"/>
    </source>
</evidence>
<evidence type="ECO:0000313" key="5">
    <source>
        <dbReference type="EMBL" id="MBU3842616.1"/>
    </source>
</evidence>
<evidence type="ECO:0000256" key="2">
    <source>
        <dbReference type="ARBA" id="ARBA00022448"/>
    </source>
</evidence>
<protein>
    <submittedName>
        <fullName evidence="5">ABC transporter substrate-binding protein</fullName>
    </submittedName>
</protein>
<proteinExistence type="inferred from homology"/>
<dbReference type="InterPro" id="IPR030678">
    <property type="entry name" value="Peptide/Ni-bd"/>
</dbReference>
<dbReference type="SUPFAM" id="SSF53850">
    <property type="entry name" value="Periplasmic binding protein-like II"/>
    <property type="match status" value="1"/>
</dbReference>
<dbReference type="InterPro" id="IPR039424">
    <property type="entry name" value="SBP_5"/>
</dbReference>
<name>A0A9E2KZU8_9FUSO</name>
<evidence type="ECO:0000313" key="6">
    <source>
        <dbReference type="Proteomes" id="UP000724657"/>
    </source>
</evidence>
<reference evidence="5" key="2">
    <citation type="submission" date="2021-04" db="EMBL/GenBank/DDBJ databases">
        <authorList>
            <person name="Gilroy R."/>
        </authorList>
    </citation>
    <scope>NUCLEOTIDE SEQUENCE</scope>
    <source>
        <strain evidence="5">A6-441</strain>
    </source>
</reference>
<dbReference type="Gene3D" id="3.40.190.10">
    <property type="entry name" value="Periplasmic binding protein-like II"/>
    <property type="match status" value="1"/>
</dbReference>
<dbReference type="PANTHER" id="PTHR30290:SF9">
    <property type="entry name" value="OLIGOPEPTIDE-BINDING PROTEIN APPA"/>
    <property type="match status" value="1"/>
</dbReference>
<comment type="caution">
    <text evidence="5">The sequence shown here is derived from an EMBL/GenBank/DDBJ whole genome shotgun (WGS) entry which is preliminary data.</text>
</comment>
<keyword evidence="2" id="KW-0813">Transport</keyword>
<comment type="similarity">
    <text evidence="1">Belongs to the bacterial solute-binding protein 5 family.</text>
</comment>
<dbReference type="Pfam" id="PF00496">
    <property type="entry name" value="SBP_bac_5"/>
    <property type="match status" value="1"/>
</dbReference>
<accession>A0A9E2KZU8</accession>
<feature type="domain" description="Solute-binding protein family 5" evidence="4">
    <location>
        <begin position="71"/>
        <end position="409"/>
    </location>
</feature>
<dbReference type="Gene3D" id="3.90.76.10">
    <property type="entry name" value="Dipeptide-binding Protein, Domain 1"/>
    <property type="match status" value="1"/>
</dbReference>
<sequence>MRYLFGIILLILTACGQKEEVVKPKEVLKVALANKPRSFDPQRNTDSSTLAVTKQIYNNLFSLDENGDVASELVEKYSIGEDKSITLQLKKGILFHDGSEMKALDVKKSLERNLRIPVSKVLVESIERIDILDDYSLKIIQKNSPFILLHNLAHSSTGVVKEIEENESGINLVGTGAYKIKDWKIAEKITLERFNNYFEGAPKVEEIVFQTIPESSNRLIALETKEIDIAYDISANDIKGIEKKPDLRVINRPSLGSDFLTINIERLKDKRVRQALDYAIDKDSIIKAVYEGYGVVPNSILSPNVFGYSKEGKRREYNPEKARELLKEAGAENLKLKLWIYDEPSRQQMAQIIQANLKEVGVEAEIIVAEVSTFLQYTGRGEHDVLIGLWYVSTGDADYGYYPLLHSSSRGPIGNRSFYSNVKVDNLLDGARATSNIDERKEQYREVQDIVFEEVPLLPIAYKNYVIGLQKNVEGFVFNPNGNHILKNITLK</sequence>
<evidence type="ECO:0000256" key="3">
    <source>
        <dbReference type="ARBA" id="ARBA00022729"/>
    </source>
</evidence>
<evidence type="ECO:0000259" key="4">
    <source>
        <dbReference type="Pfam" id="PF00496"/>
    </source>
</evidence>
<dbReference type="GO" id="GO:0042597">
    <property type="term" value="C:periplasmic space"/>
    <property type="evidence" value="ECO:0007669"/>
    <property type="project" value="UniProtKB-ARBA"/>
</dbReference>
<dbReference type="GO" id="GO:0043190">
    <property type="term" value="C:ATP-binding cassette (ABC) transporter complex"/>
    <property type="evidence" value="ECO:0007669"/>
    <property type="project" value="InterPro"/>
</dbReference>
<dbReference type="Gene3D" id="3.10.105.10">
    <property type="entry name" value="Dipeptide-binding Protein, Domain 3"/>
    <property type="match status" value="1"/>
</dbReference>
<dbReference type="GO" id="GO:0015833">
    <property type="term" value="P:peptide transport"/>
    <property type="evidence" value="ECO:0007669"/>
    <property type="project" value="TreeGrafter"/>
</dbReference>
<keyword evidence="3" id="KW-0732">Signal</keyword>
<dbReference type="Proteomes" id="UP000724657">
    <property type="component" value="Unassembled WGS sequence"/>
</dbReference>
<dbReference type="AlphaFoldDB" id="A0A9E2KZU8"/>
<dbReference type="InterPro" id="IPR000914">
    <property type="entry name" value="SBP_5_dom"/>
</dbReference>